<sequence length="219" mass="24295">MDLWLTSLLLLLSLNGRFGHPTVNRKLCELEVNRSGELLWHSAEISKLLLAPCVCQEIKATPRIGVPWVIVEKSRLTFWMLDMESAFTCKSFAPEITTNTNFRRAFSIKIASTNMESVPSIIPASFYESIPAVIMDIESHIFGTPTASGTEVAQRISGCKSDKFTYAVLLPPLKDCCIESSEESMEKDMLIQGARVSDGPSMQVLTRDKSNASDEELVS</sequence>
<accession>A0AAD6CY87</accession>
<evidence type="ECO:0000313" key="3">
    <source>
        <dbReference type="EMBL" id="KAJ5544177.1"/>
    </source>
</evidence>
<feature type="signal peptide" evidence="2">
    <location>
        <begin position="1"/>
        <end position="19"/>
    </location>
</feature>
<evidence type="ECO:0000313" key="4">
    <source>
        <dbReference type="Proteomes" id="UP001220324"/>
    </source>
</evidence>
<feature type="chain" id="PRO_5042135233" evidence="2">
    <location>
        <begin position="20"/>
        <end position="219"/>
    </location>
</feature>
<proteinExistence type="predicted"/>
<evidence type="ECO:0000256" key="1">
    <source>
        <dbReference type="SAM" id="MobiDB-lite"/>
    </source>
</evidence>
<gene>
    <name evidence="3" type="ORF">N7494_005456</name>
</gene>
<keyword evidence="2" id="KW-0732">Signal</keyword>
<reference evidence="3 4" key="1">
    <citation type="journal article" date="2023" name="IMA Fungus">
        <title>Comparative genomic study of the Penicillium genus elucidates a diverse pangenome and 15 lateral gene transfer events.</title>
        <authorList>
            <person name="Petersen C."/>
            <person name="Sorensen T."/>
            <person name="Nielsen M.R."/>
            <person name="Sondergaard T.E."/>
            <person name="Sorensen J.L."/>
            <person name="Fitzpatrick D.A."/>
            <person name="Frisvad J.C."/>
            <person name="Nielsen K.L."/>
        </authorList>
    </citation>
    <scope>NUCLEOTIDE SEQUENCE [LARGE SCALE GENOMIC DNA]</scope>
    <source>
        <strain evidence="3 4">IBT 35679</strain>
    </source>
</reference>
<organism evidence="3 4">
    <name type="scientific">Penicillium frequentans</name>
    <dbReference type="NCBI Taxonomy" id="3151616"/>
    <lineage>
        <taxon>Eukaryota</taxon>
        <taxon>Fungi</taxon>
        <taxon>Dikarya</taxon>
        <taxon>Ascomycota</taxon>
        <taxon>Pezizomycotina</taxon>
        <taxon>Eurotiomycetes</taxon>
        <taxon>Eurotiomycetidae</taxon>
        <taxon>Eurotiales</taxon>
        <taxon>Aspergillaceae</taxon>
        <taxon>Penicillium</taxon>
    </lineage>
</organism>
<dbReference type="AlphaFoldDB" id="A0AAD6CY87"/>
<dbReference type="Proteomes" id="UP001220324">
    <property type="component" value="Unassembled WGS sequence"/>
</dbReference>
<dbReference type="EMBL" id="JAQIZZ010000004">
    <property type="protein sequence ID" value="KAJ5544177.1"/>
    <property type="molecule type" value="Genomic_DNA"/>
</dbReference>
<comment type="caution">
    <text evidence="3">The sequence shown here is derived from an EMBL/GenBank/DDBJ whole genome shotgun (WGS) entry which is preliminary data.</text>
</comment>
<keyword evidence="4" id="KW-1185">Reference proteome</keyword>
<name>A0AAD6CY87_9EURO</name>
<feature type="region of interest" description="Disordered" evidence="1">
    <location>
        <begin position="192"/>
        <end position="219"/>
    </location>
</feature>
<evidence type="ECO:0000256" key="2">
    <source>
        <dbReference type="SAM" id="SignalP"/>
    </source>
</evidence>
<protein>
    <submittedName>
        <fullName evidence="3">Uncharacterized protein</fullName>
    </submittedName>
</protein>